<dbReference type="InterPro" id="IPR011335">
    <property type="entry name" value="Restrct_endonuc-II-like"/>
</dbReference>
<dbReference type="EMBL" id="JACANG010000068">
    <property type="protein sequence ID" value="MDM1720149.1"/>
    <property type="molecule type" value="Genomic_DNA"/>
</dbReference>
<dbReference type="Gene3D" id="3.40.1350.10">
    <property type="match status" value="1"/>
</dbReference>
<evidence type="ECO:0000313" key="3">
    <source>
        <dbReference type="EMBL" id="QTD63005.1"/>
    </source>
</evidence>
<evidence type="ECO:0000313" key="2">
    <source>
        <dbReference type="EMBL" id="MDM1720149.1"/>
    </source>
</evidence>
<reference evidence="3 4" key="1">
    <citation type="journal article" date="2020" name="Front. Cell. Infect. Microbiol.">
        <title>Characterization of Three Porcine Acinetobacter towneri Strains Co-Harboring tet(X3) and bla OXA-58.</title>
        <authorList>
            <person name="Ma J."/>
            <person name="Wang J."/>
            <person name="Feng J."/>
            <person name="Liu Y."/>
            <person name="Yang B."/>
            <person name="Li R."/>
            <person name="Bai L."/>
            <person name="He T."/>
            <person name="Wang X."/>
            <person name="Yang Z."/>
        </authorList>
    </citation>
    <scope>NUCLEOTIDE SEQUENCE [LARGE SCALE GENOMIC DNA]</scope>
    <source>
        <strain evidence="3 4">GX5</strain>
    </source>
</reference>
<gene>
    <name evidence="2" type="ORF">HX110_13770</name>
    <name evidence="3" type="ORF">J4G45_10535</name>
</gene>
<evidence type="ECO:0000259" key="1">
    <source>
        <dbReference type="Pfam" id="PF04471"/>
    </source>
</evidence>
<dbReference type="Proteomes" id="UP000663954">
    <property type="component" value="Chromosome"/>
</dbReference>
<accession>A0AB35M3Y7</accession>
<feature type="domain" description="Restriction endonuclease type IV Mrr" evidence="1">
    <location>
        <begin position="142"/>
        <end position="253"/>
    </location>
</feature>
<reference evidence="3" key="3">
    <citation type="submission" date="2021-03" db="EMBL/GenBank/DDBJ databases">
        <authorList>
            <person name="Ma J."/>
        </authorList>
    </citation>
    <scope>NUCLEOTIDE SEQUENCE</scope>
    <source>
        <strain evidence="3">GX5</strain>
    </source>
</reference>
<dbReference type="InterPro" id="IPR007560">
    <property type="entry name" value="Restrct_endonuc_IV_Mrr"/>
</dbReference>
<keyword evidence="2" id="KW-0378">Hydrolase</keyword>
<proteinExistence type="predicted"/>
<dbReference type="Proteomes" id="UP001174419">
    <property type="component" value="Unassembled WGS sequence"/>
</dbReference>
<dbReference type="SUPFAM" id="SSF52980">
    <property type="entry name" value="Restriction endonuclease-like"/>
    <property type="match status" value="1"/>
</dbReference>
<reference evidence="2" key="4">
    <citation type="journal article" date="2022" name="Sci. Total Environ.">
        <title>Prevalence, transmission, and molecular epidemiology of tet(X)-positive bacteria among humans, animals, and environmental niches in China: An epidemiological, and genomic-based study.</title>
        <authorList>
            <person name="Dong N."/>
            <person name="Zeng Y."/>
            <person name="Cai C."/>
            <person name="Sun C."/>
            <person name="Lu J."/>
            <person name="Liu C."/>
            <person name="Zhou H."/>
            <person name="Sun Q."/>
            <person name="Shu L."/>
            <person name="Wang H."/>
            <person name="Wang Y."/>
            <person name="Wang S."/>
            <person name="Wu C."/>
            <person name="Chan E.W."/>
            <person name="Chen G."/>
            <person name="Shen Z."/>
            <person name="Chen S."/>
            <person name="Zhang R."/>
        </authorList>
    </citation>
    <scope>NUCLEOTIDE SEQUENCE</scope>
    <source>
        <strain evidence="2">DF49-4</strain>
    </source>
</reference>
<dbReference type="GO" id="GO:0009307">
    <property type="term" value="P:DNA restriction-modification system"/>
    <property type="evidence" value="ECO:0007669"/>
    <property type="project" value="InterPro"/>
</dbReference>
<dbReference type="GO" id="GO:0003677">
    <property type="term" value="F:DNA binding"/>
    <property type="evidence" value="ECO:0007669"/>
    <property type="project" value="InterPro"/>
</dbReference>
<sequence>MHVVKTGDYVVYPCKSDRLVYIGIISGDYERANSEDEDAYLNRRPVTWLTPNGVPRNNFSQVALYEIGAYITLFEIKKTAGDFLNAVGIEYQATINKDPIVELQEQELEQEEIPDDETVTKVINETAKYSTEDFIIRRLHQHLNGYQFEEFVAHLLECMGYVARVTQRSGDGGVDVIAHKDTLGFEPPIIKVQCKKTLTSNGLPEINQLLGTLEDGEYALFVNLGSYSNQAKSKATNKSRLRLIDGKEIVELIYRYYEDFKPQYRALIPLKQVFIPDIGD</sequence>
<keyword evidence="2" id="KW-0255">Endonuclease</keyword>
<dbReference type="EMBL" id="CP071770">
    <property type="protein sequence ID" value="QTD63005.1"/>
    <property type="molecule type" value="Genomic_DNA"/>
</dbReference>
<dbReference type="Pfam" id="PF04471">
    <property type="entry name" value="Mrr_cat"/>
    <property type="match status" value="1"/>
</dbReference>
<protein>
    <submittedName>
        <fullName evidence="2">Restriction endonuclease</fullName>
    </submittedName>
</protein>
<evidence type="ECO:0000313" key="5">
    <source>
        <dbReference type="Proteomes" id="UP001174419"/>
    </source>
</evidence>
<evidence type="ECO:0000313" key="4">
    <source>
        <dbReference type="Proteomes" id="UP000663954"/>
    </source>
</evidence>
<keyword evidence="4" id="KW-1185">Reference proteome</keyword>
<reference evidence="2" key="2">
    <citation type="submission" date="2020-06" db="EMBL/GenBank/DDBJ databases">
        <authorList>
            <person name="Dong N."/>
        </authorList>
    </citation>
    <scope>NUCLEOTIDE SEQUENCE</scope>
    <source>
        <strain evidence="2">DF49-4</strain>
    </source>
</reference>
<keyword evidence="2" id="KW-0540">Nuclease</keyword>
<organism evidence="2 5">
    <name type="scientific">Acinetobacter towneri</name>
    <dbReference type="NCBI Taxonomy" id="202956"/>
    <lineage>
        <taxon>Bacteria</taxon>
        <taxon>Pseudomonadati</taxon>
        <taxon>Pseudomonadota</taxon>
        <taxon>Gammaproteobacteria</taxon>
        <taxon>Moraxellales</taxon>
        <taxon>Moraxellaceae</taxon>
        <taxon>Acinetobacter</taxon>
    </lineage>
</organism>
<dbReference type="AlphaFoldDB" id="A0AB35M3Y7"/>
<dbReference type="PANTHER" id="PTHR30015">
    <property type="entry name" value="MRR RESTRICTION SYSTEM PROTEIN"/>
    <property type="match status" value="1"/>
</dbReference>
<dbReference type="PANTHER" id="PTHR30015:SF7">
    <property type="entry name" value="TYPE IV METHYL-DIRECTED RESTRICTION ENZYME ECOKMRR"/>
    <property type="match status" value="1"/>
</dbReference>
<dbReference type="InterPro" id="IPR011856">
    <property type="entry name" value="tRNA_endonuc-like_dom_sf"/>
</dbReference>
<name>A0AB35M3Y7_9GAMM</name>
<dbReference type="InterPro" id="IPR052906">
    <property type="entry name" value="Type_IV_Methyl-Rstrct_Enzyme"/>
</dbReference>
<dbReference type="GO" id="GO:0015666">
    <property type="term" value="F:restriction endodeoxyribonuclease activity"/>
    <property type="evidence" value="ECO:0007669"/>
    <property type="project" value="TreeGrafter"/>
</dbReference>